<keyword evidence="13 16" id="KW-0173">Coenzyme A biosynthesis</keyword>
<dbReference type="GO" id="GO:0015937">
    <property type="term" value="P:coenzyme A biosynthetic process"/>
    <property type="evidence" value="ECO:0007669"/>
    <property type="project" value="UniProtKB-UniRule"/>
</dbReference>
<feature type="binding site" evidence="16">
    <location>
        <position position="141"/>
    </location>
    <ligand>
        <name>ATP</name>
        <dbReference type="ChEBI" id="CHEBI:30616"/>
    </ligand>
</feature>
<name>A0A517P6C9_9PLAN</name>
<evidence type="ECO:0000256" key="8">
    <source>
        <dbReference type="ARBA" id="ARBA00022679"/>
    </source>
</evidence>
<dbReference type="GO" id="GO:0005524">
    <property type="term" value="F:ATP binding"/>
    <property type="evidence" value="ECO:0007669"/>
    <property type="project" value="UniProtKB-UniRule"/>
</dbReference>
<dbReference type="OrthoDB" id="9804707at2"/>
<keyword evidence="8 16" id="KW-0808">Transferase</keyword>
<comment type="function">
    <text evidence="16">Catalyzes the phosphorylation of pantothenate (Pan), the first step in CoA biosynthesis.</text>
</comment>
<protein>
    <recommendedName>
        <fullName evidence="15 16">Type III pantothenate kinase</fullName>
        <ecNumber evidence="6 16">2.7.1.33</ecNumber>
    </recommendedName>
    <alternativeName>
        <fullName evidence="16">PanK-III</fullName>
    </alternativeName>
    <alternativeName>
        <fullName evidence="16">Pantothenic acid kinase</fullName>
    </alternativeName>
</protein>
<dbReference type="UniPathway" id="UPA00241">
    <property type="reaction ID" value="UER00352"/>
</dbReference>
<keyword evidence="10 16" id="KW-0418">Kinase</keyword>
<dbReference type="InterPro" id="IPR004619">
    <property type="entry name" value="Type_III_PanK"/>
</dbReference>
<dbReference type="NCBIfam" id="TIGR00671">
    <property type="entry name" value="baf"/>
    <property type="match status" value="1"/>
</dbReference>
<dbReference type="EMBL" id="CP036265">
    <property type="protein sequence ID" value="QDT14931.1"/>
    <property type="molecule type" value="Genomic_DNA"/>
</dbReference>
<gene>
    <name evidence="16 17" type="primary">coaX</name>
    <name evidence="17" type="ORF">CA12_10110</name>
</gene>
<evidence type="ECO:0000256" key="2">
    <source>
        <dbReference type="ARBA" id="ARBA00001958"/>
    </source>
</evidence>
<dbReference type="Pfam" id="PF03309">
    <property type="entry name" value="Pan_kinase"/>
    <property type="match status" value="1"/>
</dbReference>
<dbReference type="Gene3D" id="3.30.420.40">
    <property type="match status" value="2"/>
</dbReference>
<keyword evidence="18" id="KW-1185">Reference proteome</keyword>
<feature type="binding site" evidence="16">
    <location>
        <begin position="10"/>
        <end position="17"/>
    </location>
    <ligand>
        <name>ATP</name>
        <dbReference type="ChEBI" id="CHEBI:30616"/>
    </ligand>
</feature>
<comment type="caution">
    <text evidence="16">Lacks conserved residue(s) required for the propagation of feature annotation.</text>
</comment>
<feature type="binding site" evidence="16">
    <location>
        <begin position="113"/>
        <end position="116"/>
    </location>
    <ligand>
        <name>substrate</name>
    </ligand>
</feature>
<dbReference type="EC" id="2.7.1.33" evidence="6 16"/>
<evidence type="ECO:0000256" key="14">
    <source>
        <dbReference type="ARBA" id="ARBA00038036"/>
    </source>
</evidence>
<keyword evidence="16" id="KW-0479">Metal-binding</keyword>
<dbReference type="PANTHER" id="PTHR34265">
    <property type="entry name" value="TYPE III PANTOTHENATE KINASE"/>
    <property type="match status" value="1"/>
</dbReference>
<evidence type="ECO:0000256" key="1">
    <source>
        <dbReference type="ARBA" id="ARBA00001206"/>
    </source>
</evidence>
<keyword evidence="12 16" id="KW-0630">Potassium</keyword>
<dbReference type="Proteomes" id="UP000318741">
    <property type="component" value="Chromosome"/>
</dbReference>
<dbReference type="CDD" id="cd24015">
    <property type="entry name" value="ASKHA_NBD_PanK-III"/>
    <property type="match status" value="1"/>
</dbReference>
<feature type="binding site" evidence="16">
    <location>
        <position position="202"/>
    </location>
    <ligand>
        <name>substrate</name>
    </ligand>
</feature>
<comment type="subunit">
    <text evidence="5 16">Homodimer.</text>
</comment>
<evidence type="ECO:0000256" key="10">
    <source>
        <dbReference type="ARBA" id="ARBA00022777"/>
    </source>
</evidence>
<comment type="catalytic activity">
    <reaction evidence="1 16">
        <text>(R)-pantothenate + ATP = (R)-4'-phosphopantothenate + ADP + H(+)</text>
        <dbReference type="Rhea" id="RHEA:16373"/>
        <dbReference type="ChEBI" id="CHEBI:10986"/>
        <dbReference type="ChEBI" id="CHEBI:15378"/>
        <dbReference type="ChEBI" id="CHEBI:29032"/>
        <dbReference type="ChEBI" id="CHEBI:30616"/>
        <dbReference type="ChEBI" id="CHEBI:456216"/>
        <dbReference type="EC" id="2.7.1.33"/>
    </reaction>
</comment>
<evidence type="ECO:0000256" key="4">
    <source>
        <dbReference type="ARBA" id="ARBA00005225"/>
    </source>
</evidence>
<comment type="cofactor">
    <cofactor evidence="16">
        <name>NH4(+)</name>
        <dbReference type="ChEBI" id="CHEBI:28938"/>
    </cofactor>
    <cofactor evidence="16">
        <name>K(+)</name>
        <dbReference type="ChEBI" id="CHEBI:29103"/>
    </cofactor>
    <text evidence="16">A monovalent cation. Ammonium or potassium.</text>
</comment>
<evidence type="ECO:0000256" key="7">
    <source>
        <dbReference type="ARBA" id="ARBA00022490"/>
    </source>
</evidence>
<organism evidence="17 18">
    <name type="scientific">Alienimonas californiensis</name>
    <dbReference type="NCBI Taxonomy" id="2527989"/>
    <lineage>
        <taxon>Bacteria</taxon>
        <taxon>Pseudomonadati</taxon>
        <taxon>Planctomycetota</taxon>
        <taxon>Planctomycetia</taxon>
        <taxon>Planctomycetales</taxon>
        <taxon>Planctomycetaceae</taxon>
        <taxon>Alienimonas</taxon>
    </lineage>
</organism>
<reference evidence="17 18" key="1">
    <citation type="submission" date="2019-02" db="EMBL/GenBank/DDBJ databases">
        <title>Deep-cultivation of Planctomycetes and their phenomic and genomic characterization uncovers novel biology.</title>
        <authorList>
            <person name="Wiegand S."/>
            <person name="Jogler M."/>
            <person name="Boedeker C."/>
            <person name="Pinto D."/>
            <person name="Vollmers J."/>
            <person name="Rivas-Marin E."/>
            <person name="Kohn T."/>
            <person name="Peeters S.H."/>
            <person name="Heuer A."/>
            <person name="Rast P."/>
            <person name="Oberbeckmann S."/>
            <person name="Bunk B."/>
            <person name="Jeske O."/>
            <person name="Meyerdierks A."/>
            <person name="Storesund J.E."/>
            <person name="Kallscheuer N."/>
            <person name="Luecker S."/>
            <person name="Lage O.M."/>
            <person name="Pohl T."/>
            <person name="Merkel B.J."/>
            <person name="Hornburger P."/>
            <person name="Mueller R.-W."/>
            <person name="Bruemmer F."/>
            <person name="Labrenz M."/>
            <person name="Spormann A.M."/>
            <person name="Op den Camp H."/>
            <person name="Overmann J."/>
            <person name="Amann R."/>
            <person name="Jetten M.S.M."/>
            <person name="Mascher T."/>
            <person name="Medema M.H."/>
            <person name="Devos D.P."/>
            <person name="Kaster A.-K."/>
            <person name="Ovreas L."/>
            <person name="Rohde M."/>
            <person name="Galperin M.Y."/>
            <person name="Jogler C."/>
        </authorList>
    </citation>
    <scope>NUCLEOTIDE SEQUENCE [LARGE SCALE GENOMIC DNA]</scope>
    <source>
        <strain evidence="17 18">CA12</strain>
    </source>
</reference>
<dbReference type="GO" id="GO:0046872">
    <property type="term" value="F:metal ion binding"/>
    <property type="evidence" value="ECO:0007669"/>
    <property type="project" value="UniProtKB-KW"/>
</dbReference>
<evidence type="ECO:0000256" key="11">
    <source>
        <dbReference type="ARBA" id="ARBA00022840"/>
    </source>
</evidence>
<dbReference type="InterPro" id="IPR043129">
    <property type="entry name" value="ATPase_NBD"/>
</dbReference>
<keyword evidence="9 16" id="KW-0547">Nucleotide-binding</keyword>
<evidence type="ECO:0000256" key="6">
    <source>
        <dbReference type="ARBA" id="ARBA00012102"/>
    </source>
</evidence>
<dbReference type="AlphaFoldDB" id="A0A517P6C9"/>
<comment type="cofactor">
    <cofactor evidence="2">
        <name>K(+)</name>
        <dbReference type="ChEBI" id="CHEBI:29103"/>
    </cofactor>
</comment>
<dbReference type="HAMAP" id="MF_01274">
    <property type="entry name" value="Pantothen_kinase_3"/>
    <property type="match status" value="1"/>
</dbReference>
<dbReference type="PANTHER" id="PTHR34265:SF1">
    <property type="entry name" value="TYPE III PANTOTHENATE KINASE"/>
    <property type="match status" value="1"/>
</dbReference>
<accession>A0A517P6C9</accession>
<evidence type="ECO:0000256" key="15">
    <source>
        <dbReference type="ARBA" id="ARBA00040883"/>
    </source>
</evidence>
<comment type="subcellular location">
    <subcellularLocation>
        <location evidence="3 16">Cytoplasm</location>
    </subcellularLocation>
</comment>
<evidence type="ECO:0000313" key="17">
    <source>
        <dbReference type="EMBL" id="QDT14931.1"/>
    </source>
</evidence>
<proteinExistence type="inferred from homology"/>
<keyword evidence="11 16" id="KW-0067">ATP-binding</keyword>
<dbReference type="GO" id="GO:0004594">
    <property type="term" value="F:pantothenate kinase activity"/>
    <property type="evidence" value="ECO:0007669"/>
    <property type="project" value="UniProtKB-UniRule"/>
</dbReference>
<dbReference type="KEGG" id="acaf:CA12_10110"/>
<feature type="binding site" evidence="16">
    <location>
        <position position="138"/>
    </location>
    <ligand>
        <name>K(+)</name>
        <dbReference type="ChEBI" id="CHEBI:29103"/>
    </ligand>
</feature>
<keyword evidence="7 16" id="KW-0963">Cytoplasm</keyword>
<dbReference type="RefSeq" id="WP_145357780.1">
    <property type="nucleotide sequence ID" value="NZ_CP036265.1"/>
</dbReference>
<evidence type="ECO:0000313" key="18">
    <source>
        <dbReference type="Proteomes" id="UP000318741"/>
    </source>
</evidence>
<feature type="active site" description="Proton acceptor" evidence="16">
    <location>
        <position position="115"/>
    </location>
</feature>
<sequence>MPSPRRLVVEVGNSRWKAGLFPEKASRGGPPEPVATLRVAHADDPAPQLRAFLAEHAPHGAAAPAVWSGVNPAGAAALLAAWPTDCGPPPIELPRAALNRLIANGARQPERVGADRLLNALAAAALAPAGCEFAAVADCGTATTIDTVRLPAHPLSAGDRPEFLGGAILPGIVLCARALHAHTAQLPEVSFTEDAPADGRDTEAAIRFGVLEMQAAVVDRLLGGWAEGTAFQILTGGAAGLTVDRLRRCEPHLAPHLTLTGLFLAARDL</sequence>
<evidence type="ECO:0000256" key="5">
    <source>
        <dbReference type="ARBA" id="ARBA00011738"/>
    </source>
</evidence>
<evidence type="ECO:0000256" key="16">
    <source>
        <dbReference type="HAMAP-Rule" id="MF_01274"/>
    </source>
</evidence>
<evidence type="ECO:0000256" key="13">
    <source>
        <dbReference type="ARBA" id="ARBA00022993"/>
    </source>
</evidence>
<comment type="similarity">
    <text evidence="14 16">Belongs to the type III pantothenate kinase family.</text>
</comment>
<dbReference type="SUPFAM" id="SSF53067">
    <property type="entry name" value="Actin-like ATPase domain"/>
    <property type="match status" value="2"/>
</dbReference>
<dbReference type="GO" id="GO:0005737">
    <property type="term" value="C:cytoplasm"/>
    <property type="evidence" value="ECO:0007669"/>
    <property type="project" value="UniProtKB-SubCell"/>
</dbReference>
<evidence type="ECO:0000256" key="9">
    <source>
        <dbReference type="ARBA" id="ARBA00022741"/>
    </source>
</evidence>
<comment type="pathway">
    <text evidence="4 16">Cofactor biosynthesis; coenzyme A biosynthesis; CoA from (R)-pantothenate: step 1/5.</text>
</comment>
<evidence type="ECO:0000256" key="3">
    <source>
        <dbReference type="ARBA" id="ARBA00004496"/>
    </source>
</evidence>
<evidence type="ECO:0000256" key="12">
    <source>
        <dbReference type="ARBA" id="ARBA00022958"/>
    </source>
</evidence>